<dbReference type="AlphaFoldDB" id="A0A0C9ZPC5"/>
<evidence type="ECO:0000313" key="1">
    <source>
        <dbReference type="EMBL" id="KIK27899.1"/>
    </source>
</evidence>
<protein>
    <submittedName>
        <fullName evidence="1">Uncharacterized protein</fullName>
    </submittedName>
</protein>
<evidence type="ECO:0000313" key="2">
    <source>
        <dbReference type="Proteomes" id="UP000054018"/>
    </source>
</evidence>
<accession>A0A0C9ZPC5</accession>
<dbReference type="Proteomes" id="UP000054018">
    <property type="component" value="Unassembled WGS sequence"/>
</dbReference>
<gene>
    <name evidence="1" type="ORF">PISMIDRAFT_145198</name>
</gene>
<reference evidence="2" key="2">
    <citation type="submission" date="2015-01" db="EMBL/GenBank/DDBJ databases">
        <title>Evolutionary Origins and Diversification of the Mycorrhizal Mutualists.</title>
        <authorList>
            <consortium name="DOE Joint Genome Institute"/>
            <consortium name="Mycorrhizal Genomics Consortium"/>
            <person name="Kohler A."/>
            <person name="Kuo A."/>
            <person name="Nagy L.G."/>
            <person name="Floudas D."/>
            <person name="Copeland A."/>
            <person name="Barry K.W."/>
            <person name="Cichocki N."/>
            <person name="Veneault-Fourrey C."/>
            <person name="LaButti K."/>
            <person name="Lindquist E.A."/>
            <person name="Lipzen A."/>
            <person name="Lundell T."/>
            <person name="Morin E."/>
            <person name="Murat C."/>
            <person name="Riley R."/>
            <person name="Ohm R."/>
            <person name="Sun H."/>
            <person name="Tunlid A."/>
            <person name="Henrissat B."/>
            <person name="Grigoriev I.V."/>
            <person name="Hibbett D.S."/>
            <person name="Martin F."/>
        </authorList>
    </citation>
    <scope>NUCLEOTIDE SEQUENCE [LARGE SCALE GENOMIC DNA]</scope>
    <source>
        <strain evidence="2">441</strain>
    </source>
</reference>
<keyword evidence="2" id="KW-1185">Reference proteome</keyword>
<sequence>MECISSQGSAAVQVKGINENQPKSSPVSVAQLRRQTLRRFLIETTPLGQDARDVFPQRRVCRNQ</sequence>
<organism evidence="1 2">
    <name type="scientific">Pisolithus microcarpus 441</name>
    <dbReference type="NCBI Taxonomy" id="765257"/>
    <lineage>
        <taxon>Eukaryota</taxon>
        <taxon>Fungi</taxon>
        <taxon>Dikarya</taxon>
        <taxon>Basidiomycota</taxon>
        <taxon>Agaricomycotina</taxon>
        <taxon>Agaricomycetes</taxon>
        <taxon>Agaricomycetidae</taxon>
        <taxon>Boletales</taxon>
        <taxon>Sclerodermatineae</taxon>
        <taxon>Pisolithaceae</taxon>
        <taxon>Pisolithus</taxon>
    </lineage>
</organism>
<dbReference type="HOGENOM" id="CLU_2868521_0_0_1"/>
<name>A0A0C9ZPC5_9AGAM</name>
<reference evidence="1 2" key="1">
    <citation type="submission" date="2014-04" db="EMBL/GenBank/DDBJ databases">
        <authorList>
            <consortium name="DOE Joint Genome Institute"/>
            <person name="Kuo A."/>
            <person name="Kohler A."/>
            <person name="Costa M.D."/>
            <person name="Nagy L.G."/>
            <person name="Floudas D."/>
            <person name="Copeland A."/>
            <person name="Barry K.W."/>
            <person name="Cichocki N."/>
            <person name="Veneault-Fourrey C."/>
            <person name="LaButti K."/>
            <person name="Lindquist E.A."/>
            <person name="Lipzen A."/>
            <person name="Lundell T."/>
            <person name="Morin E."/>
            <person name="Murat C."/>
            <person name="Sun H."/>
            <person name="Tunlid A."/>
            <person name="Henrissat B."/>
            <person name="Grigoriev I.V."/>
            <person name="Hibbett D.S."/>
            <person name="Martin F."/>
            <person name="Nordberg H.P."/>
            <person name="Cantor M.N."/>
            <person name="Hua S.X."/>
        </authorList>
    </citation>
    <scope>NUCLEOTIDE SEQUENCE [LARGE SCALE GENOMIC DNA]</scope>
    <source>
        <strain evidence="1 2">441</strain>
    </source>
</reference>
<dbReference type="EMBL" id="KN833694">
    <property type="protein sequence ID" value="KIK27899.1"/>
    <property type="molecule type" value="Genomic_DNA"/>
</dbReference>
<proteinExistence type="predicted"/>